<feature type="domain" description="RNase H type-1" evidence="2">
    <location>
        <begin position="146"/>
        <end position="208"/>
    </location>
</feature>
<keyword evidence="4" id="KW-1185">Reference proteome</keyword>
<dbReference type="PANTHER" id="PTHR47723:SF19">
    <property type="entry name" value="POLYNUCLEOTIDYL TRANSFERASE, RIBONUCLEASE H-LIKE SUPERFAMILY PROTEIN"/>
    <property type="match status" value="1"/>
</dbReference>
<feature type="chain" id="PRO_5002890789" description="RNase H type-1 domain-containing protein" evidence="1">
    <location>
        <begin position="18"/>
        <end position="213"/>
    </location>
</feature>
<accession>B9RHM3</accession>
<evidence type="ECO:0000313" key="4">
    <source>
        <dbReference type="Proteomes" id="UP000008311"/>
    </source>
</evidence>
<proteinExistence type="predicted"/>
<organism evidence="3 4">
    <name type="scientific">Ricinus communis</name>
    <name type="common">Castor bean</name>
    <dbReference type="NCBI Taxonomy" id="3988"/>
    <lineage>
        <taxon>Eukaryota</taxon>
        <taxon>Viridiplantae</taxon>
        <taxon>Streptophyta</taxon>
        <taxon>Embryophyta</taxon>
        <taxon>Tracheophyta</taxon>
        <taxon>Spermatophyta</taxon>
        <taxon>Magnoliopsida</taxon>
        <taxon>eudicotyledons</taxon>
        <taxon>Gunneridae</taxon>
        <taxon>Pentapetalae</taxon>
        <taxon>rosids</taxon>
        <taxon>fabids</taxon>
        <taxon>Malpighiales</taxon>
        <taxon>Euphorbiaceae</taxon>
        <taxon>Acalyphoideae</taxon>
        <taxon>Acalypheae</taxon>
        <taxon>Ricinus</taxon>
    </lineage>
</organism>
<dbReference type="InterPro" id="IPR053151">
    <property type="entry name" value="RNase_H-like"/>
</dbReference>
<dbReference type="InParanoid" id="B9RHM3"/>
<keyword evidence="1" id="KW-0732">Signal</keyword>
<dbReference type="InterPro" id="IPR044730">
    <property type="entry name" value="RNase_H-like_dom_plant"/>
</dbReference>
<dbReference type="GO" id="GO:0003676">
    <property type="term" value="F:nucleic acid binding"/>
    <property type="evidence" value="ECO:0007669"/>
    <property type="project" value="InterPro"/>
</dbReference>
<evidence type="ECO:0000256" key="1">
    <source>
        <dbReference type="SAM" id="SignalP"/>
    </source>
</evidence>
<dbReference type="InterPro" id="IPR002156">
    <property type="entry name" value="RNaseH_domain"/>
</dbReference>
<dbReference type="GO" id="GO:0004523">
    <property type="term" value="F:RNA-DNA hybrid ribonuclease activity"/>
    <property type="evidence" value="ECO:0007669"/>
    <property type="project" value="InterPro"/>
</dbReference>
<dbReference type="EMBL" id="EQ973780">
    <property type="protein sequence ID" value="EEF49110.1"/>
    <property type="molecule type" value="Genomic_DNA"/>
</dbReference>
<gene>
    <name evidence="3" type="ORF">RCOM_1761740</name>
</gene>
<dbReference type="eggNOG" id="KOG1075">
    <property type="taxonomic scope" value="Eukaryota"/>
</dbReference>
<dbReference type="Pfam" id="PF13456">
    <property type="entry name" value="RVT_3"/>
    <property type="match status" value="1"/>
</dbReference>
<dbReference type="SUPFAM" id="SSF53098">
    <property type="entry name" value="Ribonuclease H-like"/>
    <property type="match status" value="1"/>
</dbReference>
<dbReference type="AlphaFoldDB" id="B9RHM3"/>
<reference evidence="4" key="1">
    <citation type="journal article" date="2010" name="Nat. Biotechnol.">
        <title>Draft genome sequence of the oilseed species Ricinus communis.</title>
        <authorList>
            <person name="Chan A.P."/>
            <person name="Crabtree J."/>
            <person name="Zhao Q."/>
            <person name="Lorenzi H."/>
            <person name="Orvis J."/>
            <person name="Puiu D."/>
            <person name="Melake-Berhan A."/>
            <person name="Jones K.M."/>
            <person name="Redman J."/>
            <person name="Chen G."/>
            <person name="Cahoon E.B."/>
            <person name="Gedil M."/>
            <person name="Stanke M."/>
            <person name="Haas B.J."/>
            <person name="Wortman J.R."/>
            <person name="Fraser-Liggett C.M."/>
            <person name="Ravel J."/>
            <person name="Rabinowicz P.D."/>
        </authorList>
    </citation>
    <scope>NUCLEOTIDE SEQUENCE [LARGE SCALE GENOMIC DNA]</scope>
    <source>
        <strain evidence="4">cv. Hale</strain>
    </source>
</reference>
<protein>
    <recommendedName>
        <fullName evidence="2">RNase H type-1 domain-containing protein</fullName>
    </recommendedName>
</protein>
<dbReference type="Proteomes" id="UP000008311">
    <property type="component" value="Unassembled WGS sequence"/>
</dbReference>
<dbReference type="Gene3D" id="3.30.420.10">
    <property type="entry name" value="Ribonuclease H-like superfamily/Ribonuclease H"/>
    <property type="match status" value="1"/>
</dbReference>
<dbReference type="InterPro" id="IPR012337">
    <property type="entry name" value="RNaseH-like_sf"/>
</dbReference>
<feature type="signal peptide" evidence="1">
    <location>
        <begin position="1"/>
        <end position="17"/>
    </location>
</feature>
<dbReference type="InterPro" id="IPR036397">
    <property type="entry name" value="RNaseH_sf"/>
</dbReference>
<name>B9RHM3_RICCO</name>
<evidence type="ECO:0000313" key="3">
    <source>
        <dbReference type="EMBL" id="EEF49110.1"/>
    </source>
</evidence>
<sequence length="213" mass="23806">MVAPLHGLCVVWPQVLASSHWSIGNGEKVRSFWNDNWLDDFSPLISYVLVRESWIRTSTDKWRLISIAQECSAGMSSKPTSHAWRNRRIFEDGQAFQEDPIVFILRQGAESEKALSLKHFSHPGNGNLRTQHLCWKPPPDGTMKVNTDGERSIASGVASSGDVIKNAQGAWIAGFRHRISCCTSLCAELWATITGLEMAILMGFKNIQLLRGR</sequence>
<evidence type="ECO:0000259" key="2">
    <source>
        <dbReference type="Pfam" id="PF13456"/>
    </source>
</evidence>
<dbReference type="CDD" id="cd06222">
    <property type="entry name" value="RNase_H_like"/>
    <property type="match status" value="1"/>
</dbReference>
<dbReference type="PANTHER" id="PTHR47723">
    <property type="entry name" value="OS05G0353850 PROTEIN"/>
    <property type="match status" value="1"/>
</dbReference>